<feature type="transmembrane region" description="Helical" evidence="9">
    <location>
        <begin position="335"/>
        <end position="352"/>
    </location>
</feature>
<dbReference type="CDD" id="cd18596">
    <property type="entry name" value="ABC_6TM_VMR1_D1_like"/>
    <property type="match status" value="1"/>
</dbReference>
<dbReference type="Gene3D" id="3.40.50.300">
    <property type="entry name" value="P-loop containing nucleotide triphosphate hydrolases"/>
    <property type="match status" value="1"/>
</dbReference>
<feature type="transmembrane region" description="Helical" evidence="9">
    <location>
        <begin position="585"/>
        <end position="606"/>
    </location>
</feature>
<dbReference type="SUPFAM" id="SSF52540">
    <property type="entry name" value="P-loop containing nucleoside triphosphate hydrolases"/>
    <property type="match status" value="1"/>
</dbReference>
<dbReference type="Pfam" id="PF00005">
    <property type="entry name" value="ABC_tran"/>
    <property type="match status" value="1"/>
</dbReference>
<evidence type="ECO:0000256" key="9">
    <source>
        <dbReference type="SAM" id="Phobius"/>
    </source>
</evidence>
<keyword evidence="2" id="KW-0813">Transport</keyword>
<evidence type="ECO:0000256" key="3">
    <source>
        <dbReference type="ARBA" id="ARBA00022692"/>
    </source>
</evidence>
<keyword evidence="13" id="KW-1185">Reference proteome</keyword>
<feature type="transmembrane region" description="Helical" evidence="9">
    <location>
        <begin position="285"/>
        <end position="305"/>
    </location>
</feature>
<organism evidence="12 13">
    <name type="scientific">Asterophora parasitica</name>
    <dbReference type="NCBI Taxonomy" id="117018"/>
    <lineage>
        <taxon>Eukaryota</taxon>
        <taxon>Fungi</taxon>
        <taxon>Dikarya</taxon>
        <taxon>Basidiomycota</taxon>
        <taxon>Agaricomycotina</taxon>
        <taxon>Agaricomycetes</taxon>
        <taxon>Agaricomycetidae</taxon>
        <taxon>Agaricales</taxon>
        <taxon>Tricholomatineae</taxon>
        <taxon>Lyophyllaceae</taxon>
        <taxon>Asterophora</taxon>
    </lineage>
</organism>
<name>A0A9P7G6Z9_9AGAR</name>
<evidence type="ECO:0000256" key="4">
    <source>
        <dbReference type="ARBA" id="ARBA00022741"/>
    </source>
</evidence>
<feature type="compositionally biased region" description="Low complexity" evidence="8">
    <location>
        <begin position="401"/>
        <end position="415"/>
    </location>
</feature>
<dbReference type="InterPro" id="IPR017871">
    <property type="entry name" value="ABC_transporter-like_CS"/>
</dbReference>
<dbReference type="PROSITE" id="PS00211">
    <property type="entry name" value="ABC_TRANSPORTER_1"/>
    <property type="match status" value="1"/>
</dbReference>
<dbReference type="GO" id="GO:0016020">
    <property type="term" value="C:membrane"/>
    <property type="evidence" value="ECO:0007669"/>
    <property type="project" value="UniProtKB-SubCell"/>
</dbReference>
<feature type="transmembrane region" description="Helical" evidence="9">
    <location>
        <begin position="636"/>
        <end position="660"/>
    </location>
</feature>
<dbReference type="InterPro" id="IPR050173">
    <property type="entry name" value="ABC_transporter_C-like"/>
</dbReference>
<accession>A0A9P7G6Z9</accession>
<dbReference type="SUPFAM" id="SSF90123">
    <property type="entry name" value="ABC transporter transmembrane region"/>
    <property type="match status" value="1"/>
</dbReference>
<dbReference type="InterPro" id="IPR003439">
    <property type="entry name" value="ABC_transporter-like_ATP-bd"/>
</dbReference>
<evidence type="ECO:0000256" key="2">
    <source>
        <dbReference type="ARBA" id="ARBA00022448"/>
    </source>
</evidence>
<dbReference type="Proteomes" id="UP000775547">
    <property type="component" value="Unassembled WGS sequence"/>
</dbReference>
<evidence type="ECO:0000313" key="12">
    <source>
        <dbReference type="EMBL" id="KAG5644693.1"/>
    </source>
</evidence>
<feature type="transmembrane region" description="Helical" evidence="9">
    <location>
        <begin position="144"/>
        <end position="164"/>
    </location>
</feature>
<dbReference type="EMBL" id="JABCKV010000061">
    <property type="protein sequence ID" value="KAG5644693.1"/>
    <property type="molecule type" value="Genomic_DNA"/>
</dbReference>
<dbReference type="PANTHER" id="PTHR24223:SF356">
    <property type="entry name" value="ATP-BINDING CASSETTE TRANSPORTER ABC4"/>
    <property type="match status" value="1"/>
</dbReference>
<sequence>MAPPSLFVQNWSSPDFPSLSIISSASHWKSDHALPVYASIVSVALLLIHAFTLSEYTRPILVRLNLAKEREISPQVDSGGHIKSHGGRVIFATEVLTLIGSLELLRVSVTRVLALEGLERDAYSSLLALFAVVSPRPTIVSHHINLVLAASWTIFFARDVVPLLTYTRTPADPSHLLWHLISVLSLTAVVLPLVKPRRYVPFDPSDPMPPSPEQTASRLSLLFFAFQDATVWKAYRGPHLPLAELPPLADADHSKHLVRAALPHFDPYAERNDASGVRKQPQRHLFLAVASVFRPQIIVATLLLLSDNAATLLAPYALKKLLEYLANRDAATVNPWVWVASLFVGPLSSAIIKQQYQTLLGHSTVRLEAILTQLILKHALRIRIVAEVDSLAIAPTPPAAPSVAPSQSTSSSDESLTPPAESESDETVADEPQSKAASPSPPPSPPPPPPPPPQSKGKSLVGRMNNLISSDLQALARAAEFLQVFFGAPVMIVLTIGFLYNLLGWSALIGFVVLVAQTPLPIVFSRLLQGATKEVAKRSDDRVETVTETTSVIRMVKMFGWEKKMSERIDEKREAELTWVWWSKFYTLITMIFQFRALPFSFAYFLTRLVSYLLPALTMIATFTVYALAMKRSLDAATVFSSIALFNILRTKVAMLFMWLPNVLKGNVSLQRISDFLYETELLDKFSDNAVAHGENGINDIGFRAATFSWAREDANEGARTPSKRSFRLEIKDELLFKRGSINLIVGPTGSGKTSLLMALLGEMHFLPSGPGAWFNLPRTGGVAYAAQESWVLNAMIKENIIFGAPFDEERYKKVLDQCALLRDLELLDAGDLTEVGEKGLTLSGGQKARLTLARAVYSSAEIIILDDVLAALDVHTAKWIVDKCLVGDLVRGRTVILVTHNVSIAAPVSDFVVSLGPDGHILSQGRISDALAKNAKLELQVVEEKVAEDKAEQEVVQQTDAPKKENKGKLIVEEETSKGHLSWESSK</sequence>
<feature type="transmembrane region" description="Helical" evidence="9">
    <location>
        <begin position="176"/>
        <end position="194"/>
    </location>
</feature>
<dbReference type="GO" id="GO:0005524">
    <property type="term" value="F:ATP binding"/>
    <property type="evidence" value="ECO:0007669"/>
    <property type="project" value="UniProtKB-KW"/>
</dbReference>
<evidence type="ECO:0000259" key="10">
    <source>
        <dbReference type="PROSITE" id="PS50893"/>
    </source>
</evidence>
<evidence type="ECO:0000313" key="13">
    <source>
        <dbReference type="Proteomes" id="UP000775547"/>
    </source>
</evidence>
<dbReference type="OrthoDB" id="6500128at2759"/>
<dbReference type="AlphaFoldDB" id="A0A9P7G6Z9"/>
<dbReference type="InterPro" id="IPR036640">
    <property type="entry name" value="ABC1_TM_sf"/>
</dbReference>
<evidence type="ECO:0000256" key="1">
    <source>
        <dbReference type="ARBA" id="ARBA00004370"/>
    </source>
</evidence>
<keyword evidence="3 9" id="KW-0812">Transmembrane</keyword>
<dbReference type="SMART" id="SM00382">
    <property type="entry name" value="AAA"/>
    <property type="match status" value="1"/>
</dbReference>
<dbReference type="InterPro" id="IPR011527">
    <property type="entry name" value="ABC1_TM_dom"/>
</dbReference>
<feature type="transmembrane region" description="Helical" evidence="9">
    <location>
        <begin position="612"/>
        <end position="629"/>
    </location>
</feature>
<evidence type="ECO:0000256" key="6">
    <source>
        <dbReference type="ARBA" id="ARBA00022989"/>
    </source>
</evidence>
<keyword evidence="6 9" id="KW-1133">Transmembrane helix</keyword>
<comment type="subcellular location">
    <subcellularLocation>
        <location evidence="1">Membrane</location>
    </subcellularLocation>
</comment>
<feature type="transmembrane region" description="Helical" evidence="9">
    <location>
        <begin position="481"/>
        <end position="500"/>
    </location>
</feature>
<dbReference type="InterPro" id="IPR003593">
    <property type="entry name" value="AAA+_ATPase"/>
</dbReference>
<dbReference type="Gene3D" id="1.20.1560.10">
    <property type="entry name" value="ABC transporter type 1, transmembrane domain"/>
    <property type="match status" value="1"/>
</dbReference>
<dbReference type="PROSITE" id="PS50893">
    <property type="entry name" value="ABC_TRANSPORTER_2"/>
    <property type="match status" value="1"/>
</dbReference>
<evidence type="ECO:0000256" key="7">
    <source>
        <dbReference type="ARBA" id="ARBA00023136"/>
    </source>
</evidence>
<feature type="domain" description="ABC transmembrane type-1" evidence="11">
    <location>
        <begin position="298"/>
        <end position="665"/>
    </location>
</feature>
<reference evidence="12" key="2">
    <citation type="submission" date="2021-10" db="EMBL/GenBank/DDBJ databases">
        <title>Phylogenomics reveals ancestral predisposition of the termite-cultivated fungus Termitomyces towards a domesticated lifestyle.</title>
        <authorList>
            <person name="Auxier B."/>
            <person name="Grum-Grzhimaylo A."/>
            <person name="Cardenas M.E."/>
            <person name="Lodge J.D."/>
            <person name="Laessoe T."/>
            <person name="Pedersen O."/>
            <person name="Smith M.E."/>
            <person name="Kuyper T.W."/>
            <person name="Franco-Molano E.A."/>
            <person name="Baroni T.J."/>
            <person name="Aanen D.K."/>
        </authorList>
    </citation>
    <scope>NUCLEOTIDE SEQUENCE</scope>
    <source>
        <strain evidence="12">AP01</strain>
        <tissue evidence="12">Mycelium</tissue>
    </source>
</reference>
<feature type="region of interest" description="Disordered" evidence="8">
    <location>
        <begin position="396"/>
        <end position="460"/>
    </location>
</feature>
<feature type="domain" description="ABC transporter" evidence="10">
    <location>
        <begin position="703"/>
        <end position="944"/>
    </location>
</feature>
<dbReference type="PROSITE" id="PS50929">
    <property type="entry name" value="ABC_TM1F"/>
    <property type="match status" value="1"/>
</dbReference>
<feature type="transmembrane region" description="Helical" evidence="9">
    <location>
        <begin position="34"/>
        <end position="53"/>
    </location>
</feature>
<feature type="compositionally biased region" description="Pro residues" evidence="8">
    <location>
        <begin position="439"/>
        <end position="454"/>
    </location>
</feature>
<evidence type="ECO:0000256" key="5">
    <source>
        <dbReference type="ARBA" id="ARBA00022840"/>
    </source>
</evidence>
<dbReference type="GO" id="GO:0016887">
    <property type="term" value="F:ATP hydrolysis activity"/>
    <property type="evidence" value="ECO:0007669"/>
    <property type="project" value="InterPro"/>
</dbReference>
<feature type="region of interest" description="Disordered" evidence="8">
    <location>
        <begin position="948"/>
        <end position="988"/>
    </location>
</feature>
<feature type="compositionally biased region" description="Basic and acidic residues" evidence="8">
    <location>
        <begin position="962"/>
        <end position="979"/>
    </location>
</feature>
<keyword evidence="7 9" id="KW-0472">Membrane</keyword>
<dbReference type="GO" id="GO:0140359">
    <property type="term" value="F:ABC-type transporter activity"/>
    <property type="evidence" value="ECO:0007669"/>
    <property type="project" value="InterPro"/>
</dbReference>
<feature type="transmembrane region" description="Helical" evidence="9">
    <location>
        <begin position="506"/>
        <end position="528"/>
    </location>
</feature>
<dbReference type="CDD" id="cd03250">
    <property type="entry name" value="ABCC_MRP_domain1"/>
    <property type="match status" value="1"/>
</dbReference>
<dbReference type="PANTHER" id="PTHR24223">
    <property type="entry name" value="ATP-BINDING CASSETTE SUB-FAMILY C"/>
    <property type="match status" value="1"/>
</dbReference>
<gene>
    <name evidence="12" type="ORF">DXG03_007916</name>
</gene>
<evidence type="ECO:0000259" key="11">
    <source>
        <dbReference type="PROSITE" id="PS50929"/>
    </source>
</evidence>
<keyword evidence="5" id="KW-0067">ATP-binding</keyword>
<protein>
    <recommendedName>
        <fullName evidence="14">P-loop containing nucleoside triphosphate hydrolase protein</fullName>
    </recommendedName>
</protein>
<evidence type="ECO:0008006" key="14">
    <source>
        <dbReference type="Google" id="ProtNLM"/>
    </source>
</evidence>
<comment type="caution">
    <text evidence="12">The sequence shown here is derived from an EMBL/GenBank/DDBJ whole genome shotgun (WGS) entry which is preliminary data.</text>
</comment>
<reference evidence="12" key="1">
    <citation type="submission" date="2020-07" db="EMBL/GenBank/DDBJ databases">
        <authorList>
            <person name="Nieuwenhuis M."/>
            <person name="Van De Peppel L.J.J."/>
        </authorList>
    </citation>
    <scope>NUCLEOTIDE SEQUENCE</scope>
    <source>
        <strain evidence="12">AP01</strain>
        <tissue evidence="12">Mycelium</tissue>
    </source>
</reference>
<evidence type="ECO:0000256" key="8">
    <source>
        <dbReference type="SAM" id="MobiDB-lite"/>
    </source>
</evidence>
<keyword evidence="4" id="KW-0547">Nucleotide-binding</keyword>
<dbReference type="Pfam" id="PF00664">
    <property type="entry name" value="ABC_membrane"/>
    <property type="match status" value="1"/>
</dbReference>
<dbReference type="InterPro" id="IPR027417">
    <property type="entry name" value="P-loop_NTPase"/>
</dbReference>
<proteinExistence type="predicted"/>